<feature type="domain" description="Zn(2)-C6 fungal-type" evidence="3">
    <location>
        <begin position="27"/>
        <end position="59"/>
    </location>
</feature>
<dbReference type="InterPro" id="IPR050987">
    <property type="entry name" value="AtrR-like"/>
</dbReference>
<proteinExistence type="predicted"/>
<evidence type="ECO:0000259" key="3">
    <source>
        <dbReference type="PROSITE" id="PS50048"/>
    </source>
</evidence>
<dbReference type="PANTHER" id="PTHR46910:SF38">
    <property type="entry name" value="ZN(2)-C6 FUNGAL-TYPE DOMAIN-CONTAINING PROTEIN"/>
    <property type="match status" value="1"/>
</dbReference>
<feature type="region of interest" description="Disordered" evidence="2">
    <location>
        <begin position="1"/>
        <end position="21"/>
    </location>
</feature>
<keyword evidence="1" id="KW-0539">Nucleus</keyword>
<dbReference type="GeneID" id="87956424"/>
<dbReference type="CDD" id="cd12148">
    <property type="entry name" value="fungal_TF_MHR"/>
    <property type="match status" value="1"/>
</dbReference>
<reference evidence="4 5" key="1">
    <citation type="submission" date="2024-01" db="EMBL/GenBank/DDBJ databases">
        <title>Comparative genomics of Cryptococcus and Kwoniella reveals pathogenesis evolution and contrasting modes of karyotype evolution via chromosome fusion or intercentromeric recombination.</title>
        <authorList>
            <person name="Coelho M.A."/>
            <person name="David-Palma M."/>
            <person name="Shea T."/>
            <person name="Bowers K."/>
            <person name="McGinley-Smith S."/>
            <person name="Mohammad A.W."/>
            <person name="Gnirke A."/>
            <person name="Yurkov A.M."/>
            <person name="Nowrousian M."/>
            <person name="Sun S."/>
            <person name="Cuomo C.A."/>
            <person name="Heitman J."/>
        </authorList>
    </citation>
    <scope>NUCLEOTIDE SEQUENCE [LARGE SCALE GENOMIC DNA]</scope>
    <source>
        <strain evidence="4">CBS 11374</strain>
    </source>
</reference>
<sequence length="815" mass="91906">MQPPPRPSSTVPMGSMPGLNQRKQNIACDGCRSKKIRCLRTSKDQICEQCKSRSVECTNNYIDSLVLQTKSKSKKSRKSFTEENQDKDGTASITDTAGSRKRKRRKSIEREQSLDHENEHENEIENENQVVDIPHTVRRTSSGNTEVSNYDPGETSKQGNLNTYQEQSYDSLNSSCQTARHIQKLSNTIASNPTTTTLRDDTPSGAQQNLLRYLFSPYDVSHKHFKYDDISSIQLCKEGQADLWEEQQGAIWMEEPSEAHKDIDIDKMHDLADDLIDTFFSIVRPRIPLVNQRLFRERYTSPHDHPSGHIPHPLLAIVLAWGAKFSEHPTISADREECSSRDGDSFRGRQRSRLVSLIIIRTREIAERNKITRIPNMENTLSCFLLENLLGRYQAIYLSAAVKHLITLGFNCSKNLSEMEDDYKRKDAVNLWFTIFRSDGITSAFHRLKSCLINDDHDLEPDTGAKWSMGSEWCIPQRGESSLLTDRVTFFTIHQSFTEICHRISQSLWTPKAFSLGVSLRSLREFIHSSSVWRDAHLSSIGIPATWPENWDFQQAITACSIDCYYHNLWLIVYKAIKDFDIQEEKSSTGGSLVEIDSIKRRIEEESEHAALRIAALTGVLTENGYLKLDPLIINHPIYSAGLYLANLGRSEYLICVAGLRQYSIIFPSLWDQADHLERLYKNAASHVIRGSVRNNNLSTSLAMDHAIVHNHDSGSEQLEDWAQALFNPNLRTAPLLSGAKSTNSSNAVTESDGHMINGNTENLFDDCFPHNNPAPVTASTTDPGPGRDPVQLMGGGLFLGAGKTATPYDGHFCI</sequence>
<evidence type="ECO:0000313" key="5">
    <source>
        <dbReference type="Proteomes" id="UP001329825"/>
    </source>
</evidence>
<dbReference type="Gene3D" id="4.10.240.10">
    <property type="entry name" value="Zn(2)-C6 fungal-type DNA-binding domain"/>
    <property type="match status" value="1"/>
</dbReference>
<dbReference type="Proteomes" id="UP001329825">
    <property type="component" value="Chromosome 5"/>
</dbReference>
<dbReference type="EMBL" id="CP141885">
    <property type="protein sequence ID" value="WRT67323.1"/>
    <property type="molecule type" value="Genomic_DNA"/>
</dbReference>
<protein>
    <recommendedName>
        <fullName evidence="3">Zn(2)-C6 fungal-type domain-containing protein</fullName>
    </recommendedName>
</protein>
<gene>
    <name evidence="4" type="ORF">IL334_004293</name>
</gene>
<feature type="region of interest" description="Disordered" evidence="2">
    <location>
        <begin position="69"/>
        <end position="161"/>
    </location>
</feature>
<feature type="compositionally biased region" description="Polar residues" evidence="2">
    <location>
        <begin position="139"/>
        <end position="148"/>
    </location>
</feature>
<evidence type="ECO:0000313" key="4">
    <source>
        <dbReference type="EMBL" id="WRT67323.1"/>
    </source>
</evidence>
<name>A0ABZ1D014_9TREE</name>
<dbReference type="InterPro" id="IPR036864">
    <property type="entry name" value="Zn2-C6_fun-type_DNA-bd_sf"/>
</dbReference>
<dbReference type="PROSITE" id="PS50048">
    <property type="entry name" value="ZN2_CY6_FUNGAL_2"/>
    <property type="match status" value="1"/>
</dbReference>
<dbReference type="InterPro" id="IPR001138">
    <property type="entry name" value="Zn2Cys6_DnaBD"/>
</dbReference>
<accession>A0ABZ1D014</accession>
<dbReference type="RefSeq" id="XP_062792063.1">
    <property type="nucleotide sequence ID" value="XM_062936012.1"/>
</dbReference>
<keyword evidence="5" id="KW-1185">Reference proteome</keyword>
<organism evidence="4 5">
    <name type="scientific">Kwoniella shivajii</name>
    <dbReference type="NCBI Taxonomy" id="564305"/>
    <lineage>
        <taxon>Eukaryota</taxon>
        <taxon>Fungi</taxon>
        <taxon>Dikarya</taxon>
        <taxon>Basidiomycota</taxon>
        <taxon>Agaricomycotina</taxon>
        <taxon>Tremellomycetes</taxon>
        <taxon>Tremellales</taxon>
        <taxon>Cryptococcaceae</taxon>
        <taxon>Kwoniella</taxon>
    </lineage>
</organism>
<feature type="compositionally biased region" description="Basic and acidic residues" evidence="2">
    <location>
        <begin position="79"/>
        <end position="89"/>
    </location>
</feature>
<dbReference type="SUPFAM" id="SSF57701">
    <property type="entry name" value="Zn2/Cys6 DNA-binding domain"/>
    <property type="match status" value="1"/>
</dbReference>
<feature type="compositionally biased region" description="Basic and acidic residues" evidence="2">
    <location>
        <begin position="108"/>
        <end position="123"/>
    </location>
</feature>
<evidence type="ECO:0000256" key="2">
    <source>
        <dbReference type="SAM" id="MobiDB-lite"/>
    </source>
</evidence>
<dbReference type="PROSITE" id="PS00463">
    <property type="entry name" value="ZN2_CY6_FUNGAL_1"/>
    <property type="match status" value="1"/>
</dbReference>
<evidence type="ECO:0000256" key="1">
    <source>
        <dbReference type="ARBA" id="ARBA00023242"/>
    </source>
</evidence>
<dbReference type="PANTHER" id="PTHR46910">
    <property type="entry name" value="TRANSCRIPTION FACTOR PDR1"/>
    <property type="match status" value="1"/>
</dbReference>
<dbReference type="CDD" id="cd00067">
    <property type="entry name" value="GAL4"/>
    <property type="match status" value="1"/>
</dbReference>